<organism evidence="8 9">
    <name type="scientific">Laodelphax striatellus</name>
    <name type="common">Small brown planthopper</name>
    <name type="synonym">Delphax striatella</name>
    <dbReference type="NCBI Taxonomy" id="195883"/>
    <lineage>
        <taxon>Eukaryota</taxon>
        <taxon>Metazoa</taxon>
        <taxon>Ecdysozoa</taxon>
        <taxon>Arthropoda</taxon>
        <taxon>Hexapoda</taxon>
        <taxon>Insecta</taxon>
        <taxon>Pterygota</taxon>
        <taxon>Neoptera</taxon>
        <taxon>Paraneoptera</taxon>
        <taxon>Hemiptera</taxon>
        <taxon>Auchenorrhyncha</taxon>
        <taxon>Fulgoroidea</taxon>
        <taxon>Delphacidae</taxon>
        <taxon>Criomorphinae</taxon>
        <taxon>Laodelphax</taxon>
    </lineage>
</organism>
<evidence type="ECO:0000313" key="9">
    <source>
        <dbReference type="Proteomes" id="UP000291343"/>
    </source>
</evidence>
<proteinExistence type="predicted"/>
<evidence type="ECO:0000256" key="5">
    <source>
        <dbReference type="ARBA" id="ARBA00023242"/>
    </source>
</evidence>
<dbReference type="InterPro" id="IPR013907">
    <property type="entry name" value="Sds3"/>
</dbReference>
<accession>A0A482X3P6</accession>
<evidence type="ECO:0008006" key="10">
    <source>
        <dbReference type="Google" id="ProtNLM"/>
    </source>
</evidence>
<dbReference type="FunCoup" id="A0A482X3P6">
    <property type="interactions" value="1796"/>
</dbReference>
<feature type="compositionally biased region" description="Acidic residues" evidence="7">
    <location>
        <begin position="46"/>
        <end position="56"/>
    </location>
</feature>
<dbReference type="PANTHER" id="PTHR21964">
    <property type="entry name" value="BREAST CANCER METASTASIS-SUPPRESSOR 1"/>
    <property type="match status" value="1"/>
</dbReference>
<dbReference type="AlphaFoldDB" id="A0A482X3P6"/>
<evidence type="ECO:0000256" key="3">
    <source>
        <dbReference type="ARBA" id="ARBA00023015"/>
    </source>
</evidence>
<feature type="coiled-coil region" evidence="6">
    <location>
        <begin position="129"/>
        <end position="156"/>
    </location>
</feature>
<evidence type="ECO:0000256" key="4">
    <source>
        <dbReference type="ARBA" id="ARBA00023163"/>
    </source>
</evidence>
<dbReference type="GO" id="GO:0010468">
    <property type="term" value="P:regulation of gene expression"/>
    <property type="evidence" value="ECO:0007669"/>
    <property type="project" value="UniProtKB-ARBA"/>
</dbReference>
<comment type="subcellular location">
    <subcellularLocation>
        <location evidence="1">Nucleus</location>
    </subcellularLocation>
</comment>
<dbReference type="STRING" id="195883.A0A482X3P6"/>
<feature type="region of interest" description="Disordered" evidence="7">
    <location>
        <begin position="26"/>
        <end position="66"/>
    </location>
</feature>
<evidence type="ECO:0000256" key="7">
    <source>
        <dbReference type="SAM" id="MobiDB-lite"/>
    </source>
</evidence>
<dbReference type="EMBL" id="QKKF02018223">
    <property type="protein sequence ID" value="RZF40535.1"/>
    <property type="molecule type" value="Genomic_DNA"/>
</dbReference>
<keyword evidence="9" id="KW-1185">Reference proteome</keyword>
<keyword evidence="5" id="KW-0539">Nucleus</keyword>
<keyword evidence="3" id="KW-0805">Transcription regulation</keyword>
<keyword evidence="4" id="KW-0804">Transcription</keyword>
<dbReference type="SMR" id="A0A482X3P6"/>
<evidence type="ECO:0000313" key="8">
    <source>
        <dbReference type="EMBL" id="RZF40535.1"/>
    </source>
</evidence>
<keyword evidence="6" id="KW-0175">Coiled coil</keyword>
<dbReference type="Proteomes" id="UP000291343">
    <property type="component" value="Unassembled WGS sequence"/>
</dbReference>
<dbReference type="GO" id="GO:0005654">
    <property type="term" value="C:nucleoplasm"/>
    <property type="evidence" value="ECO:0007669"/>
    <property type="project" value="UniProtKB-ARBA"/>
</dbReference>
<dbReference type="SMART" id="SM01401">
    <property type="entry name" value="Sds3"/>
    <property type="match status" value="1"/>
</dbReference>
<gene>
    <name evidence="8" type="ORF">LSTR_LSTR000414</name>
</gene>
<sequence>MVLLEACRIKAMSNHHQSSMYSMDYGYDFDDDNDDFEDDRDRDRDESDEDTEEASESELRKPEEYTEIKEQVYQDNLASLKKQLQQLKDGTHPEYNKKLKKLESQYKERLRSNITWREYLVEVVEKEYVYEQKAAAKELEEKKVELRASLMTDMEEKRKVIEAERVSMELSGDNTESKPAITRKLRRRPHDPAPLPDKRRGGKMTSLPSHLNYLLDEKDIDHDLKIISRVKTIAPARKPATTESCSKRIGREKASDSKLDVRHAREDKVSLPAPSIPSVGSVLSDCNLPDTRIEDGKLLYERRWFHRGQPVYVEGKDMNRFAAIISAIGTESIWVKKTSDASKVKLYLSQLSRGRVSIKRRAS</sequence>
<name>A0A482X3P6_LAOST</name>
<feature type="compositionally biased region" description="Basic and acidic residues" evidence="7">
    <location>
        <begin position="57"/>
        <end position="66"/>
    </location>
</feature>
<comment type="caution">
    <text evidence="8">The sequence shown here is derived from an EMBL/GenBank/DDBJ whole genome shotgun (WGS) entry which is preliminary data.</text>
</comment>
<feature type="compositionally biased region" description="Acidic residues" evidence="7">
    <location>
        <begin position="27"/>
        <end position="38"/>
    </location>
</feature>
<keyword evidence="2" id="KW-0678">Repressor</keyword>
<evidence type="ECO:0000256" key="1">
    <source>
        <dbReference type="ARBA" id="ARBA00004123"/>
    </source>
</evidence>
<evidence type="ECO:0000256" key="2">
    <source>
        <dbReference type="ARBA" id="ARBA00022491"/>
    </source>
</evidence>
<dbReference type="OrthoDB" id="70376at2759"/>
<feature type="region of interest" description="Disordered" evidence="7">
    <location>
        <begin position="185"/>
        <end position="206"/>
    </location>
</feature>
<dbReference type="InParanoid" id="A0A482X3P6"/>
<protein>
    <recommendedName>
        <fullName evidence="10">Sin3 histone deacetylase corepressor complex component SDS3</fullName>
    </recommendedName>
</protein>
<dbReference type="Pfam" id="PF08598">
    <property type="entry name" value="Sds3"/>
    <property type="match status" value="1"/>
</dbReference>
<evidence type="ECO:0000256" key="6">
    <source>
        <dbReference type="SAM" id="Coils"/>
    </source>
</evidence>
<reference evidence="8 9" key="1">
    <citation type="journal article" date="2017" name="Gigascience">
        <title>Genome sequence of the small brown planthopper, Laodelphax striatellus.</title>
        <authorList>
            <person name="Zhu J."/>
            <person name="Jiang F."/>
            <person name="Wang X."/>
            <person name="Yang P."/>
            <person name="Bao Y."/>
            <person name="Zhao W."/>
            <person name="Wang W."/>
            <person name="Lu H."/>
            <person name="Wang Q."/>
            <person name="Cui N."/>
            <person name="Li J."/>
            <person name="Chen X."/>
            <person name="Luo L."/>
            <person name="Yu J."/>
            <person name="Kang L."/>
            <person name="Cui F."/>
        </authorList>
    </citation>
    <scope>NUCLEOTIDE SEQUENCE [LARGE SCALE GENOMIC DNA]</scope>
    <source>
        <strain evidence="8">Lst14</strain>
    </source>
</reference>